<dbReference type="Gene3D" id="1.10.10.10">
    <property type="entry name" value="Winged helix-like DNA-binding domain superfamily/Winged helix DNA-binding domain"/>
    <property type="match status" value="1"/>
</dbReference>
<dbReference type="AlphaFoldDB" id="A0A8J3IRW5"/>
<feature type="domain" description="HTH deoR-type" evidence="4">
    <location>
        <begin position="4"/>
        <end position="59"/>
    </location>
</feature>
<dbReference type="InterPro" id="IPR050313">
    <property type="entry name" value="Carb_Metab_HTH_regulators"/>
</dbReference>
<dbReference type="Pfam" id="PF00455">
    <property type="entry name" value="DeoRC"/>
    <property type="match status" value="1"/>
</dbReference>
<reference evidence="5" key="1">
    <citation type="submission" date="2020-10" db="EMBL/GenBank/DDBJ databases">
        <title>Taxonomic study of unclassified bacteria belonging to the class Ktedonobacteria.</title>
        <authorList>
            <person name="Yabe S."/>
            <person name="Wang C.M."/>
            <person name="Zheng Y."/>
            <person name="Sakai Y."/>
            <person name="Cavaletti L."/>
            <person name="Monciardini P."/>
            <person name="Donadio S."/>
        </authorList>
    </citation>
    <scope>NUCLEOTIDE SEQUENCE</scope>
    <source>
        <strain evidence="5">ID150040</strain>
    </source>
</reference>
<dbReference type="GO" id="GO:0003700">
    <property type="term" value="F:DNA-binding transcription factor activity"/>
    <property type="evidence" value="ECO:0007669"/>
    <property type="project" value="InterPro"/>
</dbReference>
<gene>
    <name evidence="5" type="ORF">KSF_068020</name>
</gene>
<protein>
    <submittedName>
        <fullName evidence="5">DeoR family transcriptional regulator</fullName>
    </submittedName>
</protein>
<dbReference type="EMBL" id="BNJK01000001">
    <property type="protein sequence ID" value="GHO96754.1"/>
    <property type="molecule type" value="Genomic_DNA"/>
</dbReference>
<dbReference type="SUPFAM" id="SSF100950">
    <property type="entry name" value="NagB/RpiA/CoA transferase-like"/>
    <property type="match status" value="1"/>
</dbReference>
<keyword evidence="3" id="KW-0804">Transcription</keyword>
<dbReference type="InterPro" id="IPR018356">
    <property type="entry name" value="Tscrpt_reg_HTH_DeoR_CS"/>
</dbReference>
<accession>A0A8J3IRW5</accession>
<dbReference type="InterPro" id="IPR001034">
    <property type="entry name" value="DeoR_HTH"/>
</dbReference>
<organism evidence="5 6">
    <name type="scientific">Reticulibacter mediterranei</name>
    <dbReference type="NCBI Taxonomy" id="2778369"/>
    <lineage>
        <taxon>Bacteria</taxon>
        <taxon>Bacillati</taxon>
        <taxon>Chloroflexota</taxon>
        <taxon>Ktedonobacteria</taxon>
        <taxon>Ktedonobacterales</taxon>
        <taxon>Reticulibacteraceae</taxon>
        <taxon>Reticulibacter</taxon>
    </lineage>
</organism>
<evidence type="ECO:0000313" key="6">
    <source>
        <dbReference type="Proteomes" id="UP000597444"/>
    </source>
</evidence>
<dbReference type="InterPro" id="IPR036388">
    <property type="entry name" value="WH-like_DNA-bd_sf"/>
</dbReference>
<evidence type="ECO:0000256" key="1">
    <source>
        <dbReference type="ARBA" id="ARBA00023015"/>
    </source>
</evidence>
<evidence type="ECO:0000256" key="3">
    <source>
        <dbReference type="ARBA" id="ARBA00023163"/>
    </source>
</evidence>
<keyword evidence="1" id="KW-0805">Transcription regulation</keyword>
<keyword evidence="2" id="KW-0238">DNA-binding</keyword>
<dbReference type="InterPro" id="IPR014036">
    <property type="entry name" value="DeoR-like_C"/>
</dbReference>
<dbReference type="PRINTS" id="PR00037">
    <property type="entry name" value="HTHLACR"/>
</dbReference>
<dbReference type="PROSITE" id="PS51000">
    <property type="entry name" value="HTH_DEOR_2"/>
    <property type="match status" value="1"/>
</dbReference>
<dbReference type="PANTHER" id="PTHR30363:SF44">
    <property type="entry name" value="AGA OPERON TRANSCRIPTIONAL REPRESSOR-RELATED"/>
    <property type="match status" value="1"/>
</dbReference>
<keyword evidence="6" id="KW-1185">Reference proteome</keyword>
<dbReference type="SMART" id="SM01134">
    <property type="entry name" value="DeoRC"/>
    <property type="match status" value="1"/>
</dbReference>
<dbReference type="SMART" id="SM00420">
    <property type="entry name" value="HTH_DEOR"/>
    <property type="match status" value="1"/>
</dbReference>
<dbReference type="PANTHER" id="PTHR30363">
    <property type="entry name" value="HTH-TYPE TRANSCRIPTIONAL REGULATOR SRLR-RELATED"/>
    <property type="match status" value="1"/>
</dbReference>
<dbReference type="Proteomes" id="UP000597444">
    <property type="component" value="Unassembled WGS sequence"/>
</dbReference>
<dbReference type="InterPro" id="IPR037171">
    <property type="entry name" value="NagB/RpiA_transferase-like"/>
</dbReference>
<dbReference type="Pfam" id="PF08220">
    <property type="entry name" value="HTH_DeoR"/>
    <property type="match status" value="1"/>
</dbReference>
<dbReference type="Gene3D" id="3.30.750.70">
    <property type="entry name" value="4-hydroxybutyrate coenzyme like domains"/>
    <property type="match status" value="1"/>
</dbReference>
<evidence type="ECO:0000259" key="4">
    <source>
        <dbReference type="PROSITE" id="PS51000"/>
    </source>
</evidence>
<proteinExistence type="predicted"/>
<dbReference type="SUPFAM" id="SSF46785">
    <property type="entry name" value="Winged helix' DNA-binding domain"/>
    <property type="match status" value="1"/>
</dbReference>
<name>A0A8J3IRW5_9CHLR</name>
<comment type="caution">
    <text evidence="5">The sequence shown here is derived from an EMBL/GenBank/DDBJ whole genome shotgun (WGS) entry which is preliminary data.</text>
</comment>
<dbReference type="PROSITE" id="PS00894">
    <property type="entry name" value="HTH_DEOR_1"/>
    <property type="match status" value="1"/>
</dbReference>
<evidence type="ECO:0000313" key="5">
    <source>
        <dbReference type="EMBL" id="GHO96754.1"/>
    </source>
</evidence>
<dbReference type="GO" id="GO:0003677">
    <property type="term" value="F:DNA binding"/>
    <property type="evidence" value="ECO:0007669"/>
    <property type="project" value="UniProtKB-KW"/>
</dbReference>
<evidence type="ECO:0000256" key="2">
    <source>
        <dbReference type="ARBA" id="ARBA00023125"/>
    </source>
</evidence>
<sequence>MQLTVERLQQIELFIKEHQHARVTELSEHFGVSEPTIRRDLQKLEAMGRIQREHGGAIALTQATPEPPIIHRITESKEEKGRIGEATAHLINDGETIFLGSGTTTQEVARFLDHKKNLTVVTNALNIANQLVSNPDINLIITGGIVRHSEFSMIGHIVEQTLKELRADKVIVSMRAISIKEGLTNADPLETMTDRVIIQFAREVILVADHTKFDKAATGFVASITAVHKIVTDDQTPAHIVQQLRDMNIDVILA</sequence>
<dbReference type="RefSeq" id="WP_220207354.1">
    <property type="nucleotide sequence ID" value="NZ_BNJK01000001.1"/>
</dbReference>
<dbReference type="InterPro" id="IPR036390">
    <property type="entry name" value="WH_DNA-bd_sf"/>
</dbReference>